<reference evidence="1" key="2">
    <citation type="submission" date="2021-04" db="EMBL/GenBank/DDBJ databases">
        <authorList>
            <person name="Gilroy R."/>
        </authorList>
    </citation>
    <scope>NUCLEOTIDE SEQUENCE</scope>
    <source>
        <strain evidence="1">ChiGjej6B6-1540</strain>
    </source>
</reference>
<reference evidence="1" key="1">
    <citation type="journal article" date="2021" name="PeerJ">
        <title>Extensive microbial diversity within the chicken gut microbiome revealed by metagenomics and culture.</title>
        <authorList>
            <person name="Gilroy R."/>
            <person name="Ravi A."/>
            <person name="Getino M."/>
            <person name="Pursley I."/>
            <person name="Horton D.L."/>
            <person name="Alikhan N.F."/>
            <person name="Baker D."/>
            <person name="Gharbi K."/>
            <person name="Hall N."/>
            <person name="Watson M."/>
            <person name="Adriaenssens E.M."/>
            <person name="Foster-Nyarko E."/>
            <person name="Jarju S."/>
            <person name="Secka A."/>
            <person name="Antonio M."/>
            <person name="Oren A."/>
            <person name="Chaudhuri R.R."/>
            <person name="La Ragione R."/>
            <person name="Hildebrand F."/>
            <person name="Pallen M.J."/>
        </authorList>
    </citation>
    <scope>NUCLEOTIDE SEQUENCE</scope>
    <source>
        <strain evidence="1">ChiGjej6B6-1540</strain>
    </source>
</reference>
<name>A0A9D1UNJ7_9FIRM</name>
<dbReference type="Pfam" id="PF14056">
    <property type="entry name" value="DUF4250"/>
    <property type="match status" value="1"/>
</dbReference>
<proteinExistence type="predicted"/>
<dbReference type="Proteomes" id="UP000824192">
    <property type="component" value="Unassembled WGS sequence"/>
</dbReference>
<accession>A0A9D1UNJ7</accession>
<protein>
    <submittedName>
        <fullName evidence="1">DUF4250 domain-containing protein</fullName>
    </submittedName>
</protein>
<evidence type="ECO:0000313" key="2">
    <source>
        <dbReference type="Proteomes" id="UP000824192"/>
    </source>
</evidence>
<organism evidence="1 2">
    <name type="scientific">Candidatus Flavonifractor merdipullorum</name>
    <dbReference type="NCBI Taxonomy" id="2838590"/>
    <lineage>
        <taxon>Bacteria</taxon>
        <taxon>Bacillati</taxon>
        <taxon>Bacillota</taxon>
        <taxon>Clostridia</taxon>
        <taxon>Eubacteriales</taxon>
        <taxon>Oscillospiraceae</taxon>
        <taxon>Flavonifractor</taxon>
    </lineage>
</organism>
<evidence type="ECO:0000313" key="1">
    <source>
        <dbReference type="EMBL" id="HIW93166.1"/>
    </source>
</evidence>
<comment type="caution">
    <text evidence="1">The sequence shown here is derived from an EMBL/GenBank/DDBJ whole genome shotgun (WGS) entry which is preliminary data.</text>
</comment>
<sequence>MMLPKDPFILYSVVNARLRDTYPDLDALCDDHDTTPEEVCAALSAIGFTYDPDLNQFR</sequence>
<dbReference type="AlphaFoldDB" id="A0A9D1UNJ7"/>
<dbReference type="InterPro" id="IPR025346">
    <property type="entry name" value="DUF4250"/>
</dbReference>
<gene>
    <name evidence="1" type="ORF">H9868_01360</name>
</gene>
<dbReference type="EMBL" id="DXGA01000028">
    <property type="protein sequence ID" value="HIW93166.1"/>
    <property type="molecule type" value="Genomic_DNA"/>
</dbReference>